<dbReference type="EC" id="2.7.13.3" evidence="2"/>
<dbReference type="SMART" id="SM00388">
    <property type="entry name" value="HisKA"/>
    <property type="match status" value="1"/>
</dbReference>
<dbReference type="InterPro" id="IPR036890">
    <property type="entry name" value="HATPase_C_sf"/>
</dbReference>
<comment type="caution">
    <text evidence="5">The sequence shown here is derived from an EMBL/GenBank/DDBJ whole genome shotgun (WGS) entry which is preliminary data.</text>
</comment>
<keyword evidence="3" id="KW-0418">Kinase</keyword>
<dbReference type="Pfam" id="PF00512">
    <property type="entry name" value="HisKA"/>
    <property type="match status" value="1"/>
</dbReference>
<dbReference type="Gene3D" id="3.30.565.10">
    <property type="entry name" value="Histidine kinase-like ATPase, C-terminal domain"/>
    <property type="match status" value="1"/>
</dbReference>
<dbReference type="CDD" id="cd00082">
    <property type="entry name" value="HisKA"/>
    <property type="match status" value="1"/>
</dbReference>
<protein>
    <recommendedName>
        <fullName evidence="2">histidine kinase</fullName>
        <ecNumber evidence="2">2.7.13.3</ecNumber>
    </recommendedName>
</protein>
<sequence length="467" mass="51755">MGRDGKELHHAASLNGLLLSIGSQEAEQLLSNEAMLAVEQEAKRMQSALESLSALITILLQQYPSAPDPILAVPQAVGSEGMMSSVMVRCLECIRQHLICHAAMLAEFSQEAEMVSPLACAGTASAYVQYWAGSMRLNAILQNPDQFQCLCAGEILTVTLADSGSGDHPMHRMIIPILHQSTLIGLLFLDYGGTQLPLKLPEIVVIKTLSRMLALAMQRDREQREQMRILSTLQSTNAELMRINALKNNFITTINHEFRTILLEMQKCSELMCDETLSLDTLKEFAVDIHADTRRLVHMINDLANLERIESDQMDICLEWLNINVLITAVVKRLRVMHPHHQIALRLAIALPILLGDREKLTIVISNLLCNMLEFASEGSTITITSQVHENTVHVSMHNPGPGISAGGLKRILESYCYPLDRPISSSQERNLDLSIAQKIVQMHGGQIWADSGIRNGSTLHFSVCFA</sequence>
<evidence type="ECO:0000313" key="5">
    <source>
        <dbReference type="EMBL" id="GER87051.1"/>
    </source>
</evidence>
<dbReference type="EMBL" id="BKZW01000001">
    <property type="protein sequence ID" value="GER87051.1"/>
    <property type="molecule type" value="Genomic_DNA"/>
</dbReference>
<evidence type="ECO:0000256" key="3">
    <source>
        <dbReference type="ARBA" id="ARBA00022777"/>
    </source>
</evidence>
<dbReference type="RefSeq" id="WP_151755090.1">
    <property type="nucleotide sequence ID" value="NZ_BKZW01000001.1"/>
</dbReference>
<dbReference type="InterPro" id="IPR036097">
    <property type="entry name" value="HisK_dim/P_sf"/>
</dbReference>
<keyword evidence="3" id="KW-0808">Transferase</keyword>
<proteinExistence type="predicted"/>
<dbReference type="InterPro" id="IPR052023">
    <property type="entry name" value="Histidine_kinase_KdpD"/>
</dbReference>
<dbReference type="InterPro" id="IPR005467">
    <property type="entry name" value="His_kinase_dom"/>
</dbReference>
<dbReference type="SUPFAM" id="SSF47384">
    <property type="entry name" value="Homodimeric domain of signal transducing histidine kinase"/>
    <property type="match status" value="1"/>
</dbReference>
<name>A0A5J4KLE3_9CHLR</name>
<keyword evidence="6" id="KW-1185">Reference proteome</keyword>
<dbReference type="GO" id="GO:0005886">
    <property type="term" value="C:plasma membrane"/>
    <property type="evidence" value="ECO:0007669"/>
    <property type="project" value="TreeGrafter"/>
</dbReference>
<evidence type="ECO:0000313" key="6">
    <source>
        <dbReference type="Proteomes" id="UP000326912"/>
    </source>
</evidence>
<evidence type="ECO:0000256" key="2">
    <source>
        <dbReference type="ARBA" id="ARBA00012438"/>
    </source>
</evidence>
<dbReference type="AlphaFoldDB" id="A0A5J4KLE3"/>
<dbReference type="SUPFAM" id="SSF55874">
    <property type="entry name" value="ATPase domain of HSP90 chaperone/DNA topoisomerase II/histidine kinase"/>
    <property type="match status" value="1"/>
</dbReference>
<dbReference type="SMART" id="SM00387">
    <property type="entry name" value="HATPase_c"/>
    <property type="match status" value="1"/>
</dbReference>
<evidence type="ECO:0000256" key="1">
    <source>
        <dbReference type="ARBA" id="ARBA00000085"/>
    </source>
</evidence>
<reference evidence="5 6" key="1">
    <citation type="submission" date="2019-10" db="EMBL/GenBank/DDBJ databases">
        <title>Dictyobacter vulcani sp. nov., within the class Ktedonobacteria, isolated from soil of volcanic Mt. Zao.</title>
        <authorList>
            <person name="Zheng Y."/>
            <person name="Wang C.M."/>
            <person name="Sakai Y."/>
            <person name="Abe K."/>
            <person name="Yokota A."/>
            <person name="Yabe S."/>
        </authorList>
    </citation>
    <scope>NUCLEOTIDE SEQUENCE [LARGE SCALE GENOMIC DNA]</scope>
    <source>
        <strain evidence="5 6">W12</strain>
    </source>
</reference>
<gene>
    <name evidence="5" type="ORF">KDW_12130</name>
</gene>
<comment type="catalytic activity">
    <reaction evidence="1">
        <text>ATP + protein L-histidine = ADP + protein N-phospho-L-histidine.</text>
        <dbReference type="EC" id="2.7.13.3"/>
    </reaction>
</comment>
<dbReference type="PROSITE" id="PS50109">
    <property type="entry name" value="HIS_KIN"/>
    <property type="match status" value="1"/>
</dbReference>
<dbReference type="PANTHER" id="PTHR45569">
    <property type="entry name" value="SENSOR PROTEIN KDPD"/>
    <property type="match status" value="1"/>
</dbReference>
<accession>A0A5J4KLE3</accession>
<evidence type="ECO:0000259" key="4">
    <source>
        <dbReference type="PROSITE" id="PS50109"/>
    </source>
</evidence>
<dbReference type="Pfam" id="PF02518">
    <property type="entry name" value="HATPase_c"/>
    <property type="match status" value="1"/>
</dbReference>
<dbReference type="InterPro" id="IPR003661">
    <property type="entry name" value="HisK_dim/P_dom"/>
</dbReference>
<dbReference type="PANTHER" id="PTHR45569:SF1">
    <property type="entry name" value="SENSOR PROTEIN KDPD"/>
    <property type="match status" value="1"/>
</dbReference>
<dbReference type="Proteomes" id="UP000326912">
    <property type="component" value="Unassembled WGS sequence"/>
</dbReference>
<organism evidence="5 6">
    <name type="scientific">Dictyobacter vulcani</name>
    <dbReference type="NCBI Taxonomy" id="2607529"/>
    <lineage>
        <taxon>Bacteria</taxon>
        <taxon>Bacillati</taxon>
        <taxon>Chloroflexota</taxon>
        <taxon>Ktedonobacteria</taxon>
        <taxon>Ktedonobacterales</taxon>
        <taxon>Dictyobacteraceae</taxon>
        <taxon>Dictyobacter</taxon>
    </lineage>
</organism>
<dbReference type="SUPFAM" id="SSF55781">
    <property type="entry name" value="GAF domain-like"/>
    <property type="match status" value="1"/>
</dbReference>
<dbReference type="GO" id="GO:0000155">
    <property type="term" value="F:phosphorelay sensor kinase activity"/>
    <property type="evidence" value="ECO:0007669"/>
    <property type="project" value="InterPro"/>
</dbReference>
<dbReference type="InterPro" id="IPR003594">
    <property type="entry name" value="HATPase_dom"/>
</dbReference>
<feature type="domain" description="Histidine kinase" evidence="4">
    <location>
        <begin position="253"/>
        <end position="467"/>
    </location>
</feature>
<dbReference type="Gene3D" id="1.10.287.130">
    <property type="match status" value="1"/>
</dbReference>